<dbReference type="InterPro" id="IPR001593">
    <property type="entry name" value="Ribosomal_eS1"/>
</dbReference>
<sequence>MAVCKNKHLTKAPTMFNIEILETVVMRTQGTKIALDNKGYATELSLANLTGPACDKMCPMVKKWEPMNKVHVDIKTTDGDALHLCFVGFTKKMTCKNLSILTPDSFGKDMENACQSIYLLYDVFFELRKLMFHDEGSNFGKVAGKETRAKVE</sequence>
<keyword evidence="1" id="KW-0689">Ribosomal protein</keyword>
<dbReference type="SMART" id="SM01397">
    <property type="entry name" value="Ribosomal_S3Ae"/>
    <property type="match status" value="1"/>
</dbReference>
<dbReference type="GO" id="GO:0005840">
    <property type="term" value="C:ribosome"/>
    <property type="evidence" value="ECO:0007669"/>
    <property type="project" value="UniProtKB-KW"/>
</dbReference>
<gene>
    <name evidence="3" type="ORF">FD754_001267</name>
</gene>
<name>A0A5N3W651_MUNMU</name>
<reference evidence="3 4" key="1">
    <citation type="submission" date="2019-06" db="EMBL/GenBank/DDBJ databases">
        <title>Discovery of a novel chromosome fission-fusion reversal in muntjac.</title>
        <authorList>
            <person name="Mudd A.B."/>
            <person name="Bredeson J.V."/>
            <person name="Baum R."/>
            <person name="Hockemeyer D."/>
            <person name="Rokhsar D.S."/>
        </authorList>
    </citation>
    <scope>NUCLEOTIDE SEQUENCE [LARGE SCALE GENOMIC DNA]</scope>
    <source>
        <strain evidence="3">UTSW_UCB_Mm</strain>
        <tissue evidence="3">Fibroblast cell line</tissue>
    </source>
</reference>
<evidence type="ECO:0000256" key="1">
    <source>
        <dbReference type="ARBA" id="ARBA00022980"/>
    </source>
</evidence>
<comment type="caution">
    <text evidence="3">The sequence shown here is derived from an EMBL/GenBank/DDBJ whole genome shotgun (WGS) entry which is preliminary data.</text>
</comment>
<evidence type="ECO:0000313" key="4">
    <source>
        <dbReference type="Proteomes" id="UP000326458"/>
    </source>
</evidence>
<dbReference type="EMBL" id="VCEA01000001">
    <property type="protein sequence ID" value="KAB0357111.1"/>
    <property type="molecule type" value="Genomic_DNA"/>
</dbReference>
<dbReference type="GO" id="GO:0003735">
    <property type="term" value="F:structural constituent of ribosome"/>
    <property type="evidence" value="ECO:0007669"/>
    <property type="project" value="InterPro"/>
</dbReference>
<keyword evidence="4" id="KW-1185">Reference proteome</keyword>
<evidence type="ECO:0000313" key="3">
    <source>
        <dbReference type="EMBL" id="KAB0357111.1"/>
    </source>
</evidence>
<dbReference type="AlphaFoldDB" id="A0A5N3W651"/>
<keyword evidence="2" id="KW-0687">Ribonucleoprotein</keyword>
<protein>
    <submittedName>
        <fullName evidence="3">Uncharacterized protein</fullName>
    </submittedName>
</protein>
<accession>A0A5N3W651</accession>
<dbReference type="Proteomes" id="UP000326458">
    <property type="component" value="Unassembled WGS sequence"/>
</dbReference>
<dbReference type="GO" id="GO:0006412">
    <property type="term" value="P:translation"/>
    <property type="evidence" value="ECO:0007669"/>
    <property type="project" value="InterPro"/>
</dbReference>
<evidence type="ECO:0000256" key="2">
    <source>
        <dbReference type="ARBA" id="ARBA00023274"/>
    </source>
</evidence>
<proteinExistence type="predicted"/>
<dbReference type="GO" id="GO:1990904">
    <property type="term" value="C:ribonucleoprotein complex"/>
    <property type="evidence" value="ECO:0007669"/>
    <property type="project" value="UniProtKB-KW"/>
</dbReference>
<organism evidence="3 4">
    <name type="scientific">Muntiacus muntjak</name>
    <name type="common">Barking deer</name>
    <name type="synonym">Indian muntjac</name>
    <dbReference type="NCBI Taxonomy" id="9888"/>
    <lineage>
        <taxon>Eukaryota</taxon>
        <taxon>Metazoa</taxon>
        <taxon>Chordata</taxon>
        <taxon>Craniata</taxon>
        <taxon>Vertebrata</taxon>
        <taxon>Euteleostomi</taxon>
        <taxon>Mammalia</taxon>
        <taxon>Eutheria</taxon>
        <taxon>Laurasiatheria</taxon>
        <taxon>Artiodactyla</taxon>
        <taxon>Ruminantia</taxon>
        <taxon>Pecora</taxon>
        <taxon>Cervidae</taxon>
        <taxon>Muntiacinae</taxon>
        <taxon>Muntiacus</taxon>
    </lineage>
</organism>